<dbReference type="PANTHER" id="PTHR37166:SF1">
    <property type="entry name" value="PROTEIN FLAG"/>
    <property type="match status" value="1"/>
</dbReference>
<dbReference type="Gene3D" id="3.30.160.170">
    <property type="entry name" value="FlaG-like"/>
    <property type="match status" value="1"/>
</dbReference>
<sequence length="116" mass="13048">MEITTHAQPVQSSKIKETVPIVRVSGEYQELKLKSKNSILSVSEQALVNAIDKANRAAQGTEHSFQFKVHESTNQVIVQILDKNKEVIHEIPSEKFIDLVEKLKELSVGAIIDEKR</sequence>
<dbReference type="InterPro" id="IPR005186">
    <property type="entry name" value="FlaG"/>
</dbReference>
<keyword evidence="1" id="KW-0969">Cilium</keyword>
<organism evidence="1 2">
    <name type="scientific">Paenibacillus lautus</name>
    <name type="common">Bacillus lautus</name>
    <dbReference type="NCBI Taxonomy" id="1401"/>
    <lineage>
        <taxon>Bacteria</taxon>
        <taxon>Bacillati</taxon>
        <taxon>Bacillota</taxon>
        <taxon>Bacilli</taxon>
        <taxon>Bacillales</taxon>
        <taxon>Paenibacillaceae</taxon>
        <taxon>Paenibacillus</taxon>
    </lineage>
</organism>
<evidence type="ECO:0000313" key="1">
    <source>
        <dbReference type="EMBL" id="OME91630.1"/>
    </source>
</evidence>
<proteinExistence type="predicted"/>
<comment type="caution">
    <text evidence="1">The sequence shown here is derived from an EMBL/GenBank/DDBJ whole genome shotgun (WGS) entry which is preliminary data.</text>
</comment>
<accession>A0A1R1AZW7</accession>
<dbReference type="RefSeq" id="WP_076324019.1">
    <property type="nucleotide sequence ID" value="NZ_MRTF01000006.1"/>
</dbReference>
<gene>
    <name evidence="1" type="ORF">BK123_19480</name>
</gene>
<dbReference type="InterPro" id="IPR035924">
    <property type="entry name" value="FlaG-like_sf"/>
</dbReference>
<dbReference type="EMBL" id="MRTF01000006">
    <property type="protein sequence ID" value="OME91630.1"/>
    <property type="molecule type" value="Genomic_DNA"/>
</dbReference>
<reference evidence="1 2" key="1">
    <citation type="submission" date="2016-11" db="EMBL/GenBank/DDBJ databases">
        <title>Paenibacillus species isolates.</title>
        <authorList>
            <person name="Beno S.M."/>
        </authorList>
    </citation>
    <scope>NUCLEOTIDE SEQUENCE [LARGE SCALE GENOMIC DNA]</scope>
    <source>
        <strain evidence="1 2">FSL F4-0100</strain>
    </source>
</reference>
<keyword evidence="1" id="KW-0282">Flagellum</keyword>
<protein>
    <submittedName>
        <fullName evidence="1">Flagellar biosynthesis protein FlaG</fullName>
    </submittedName>
</protein>
<evidence type="ECO:0000313" key="2">
    <source>
        <dbReference type="Proteomes" id="UP000187074"/>
    </source>
</evidence>
<dbReference type="PANTHER" id="PTHR37166">
    <property type="entry name" value="PROTEIN FLAG"/>
    <property type="match status" value="1"/>
</dbReference>
<name>A0A1R1AZW7_PAELA</name>
<dbReference type="Proteomes" id="UP000187074">
    <property type="component" value="Unassembled WGS sequence"/>
</dbReference>
<keyword evidence="1" id="KW-0966">Cell projection</keyword>
<dbReference type="OrthoDB" id="9799867at2"/>
<dbReference type="Pfam" id="PF03646">
    <property type="entry name" value="FlaG"/>
    <property type="match status" value="1"/>
</dbReference>
<dbReference type="SUPFAM" id="SSF160214">
    <property type="entry name" value="FlaG-like"/>
    <property type="match status" value="1"/>
</dbReference>
<dbReference type="STRING" id="1401.BK123_19480"/>
<dbReference type="AlphaFoldDB" id="A0A1R1AZW7"/>